<dbReference type="EMBL" id="JAOB01000060">
    <property type="protein sequence ID" value="EUA30528.1"/>
    <property type="molecule type" value="Genomic_DNA"/>
</dbReference>
<dbReference type="PATRIC" id="fig|1299334.3.peg.6459"/>
<comment type="caution">
    <text evidence="1">The sequence shown here is derived from an EMBL/GenBank/DDBJ whole genome shotgun (WGS) entry which is preliminary data.</text>
</comment>
<organism evidence="1">
    <name type="scientific">Mycobacterium xenopi 4042</name>
    <dbReference type="NCBI Taxonomy" id="1299334"/>
    <lineage>
        <taxon>Bacteria</taxon>
        <taxon>Bacillati</taxon>
        <taxon>Actinomycetota</taxon>
        <taxon>Actinomycetes</taxon>
        <taxon>Mycobacteriales</taxon>
        <taxon>Mycobacteriaceae</taxon>
        <taxon>Mycobacterium</taxon>
    </lineage>
</organism>
<gene>
    <name evidence="1" type="ORF">I553_4785</name>
</gene>
<name>X8AHM8_MYCXE</name>
<dbReference type="AlphaFoldDB" id="X8AHM8"/>
<accession>X8AHM8</accession>
<reference evidence="1" key="1">
    <citation type="submission" date="2014-01" db="EMBL/GenBank/DDBJ databases">
        <authorList>
            <person name="Brown-Elliot B."/>
            <person name="Wallace R."/>
            <person name="Lenaerts A."/>
            <person name="Ordway D."/>
            <person name="DeGroote M.A."/>
            <person name="Parker T."/>
            <person name="Sizemore C."/>
            <person name="Tallon L.J."/>
            <person name="Sadzewicz L.K."/>
            <person name="Sengamalay N."/>
            <person name="Fraser C.M."/>
            <person name="Hine E."/>
            <person name="Shefchek K.A."/>
            <person name="Das S.P."/>
            <person name="Tettelin H."/>
        </authorList>
    </citation>
    <scope>NUCLEOTIDE SEQUENCE [LARGE SCALE GENOMIC DNA]</scope>
    <source>
        <strain evidence="1">4042</strain>
    </source>
</reference>
<evidence type="ECO:0000313" key="1">
    <source>
        <dbReference type="EMBL" id="EUA30528.1"/>
    </source>
</evidence>
<protein>
    <submittedName>
        <fullName evidence="1">Uncharacterized protein</fullName>
    </submittedName>
</protein>
<proteinExistence type="predicted"/>
<sequence length="38" mass="4244">MPGTHQVSTAIFARPDQIAACLLGHRGHRYFHDLAQVQ</sequence>